<evidence type="ECO:0000313" key="1">
    <source>
        <dbReference type="EMBL" id="SVC66292.1"/>
    </source>
</evidence>
<sequence>MKRLATVCLLFLMFVIVADSSTATAQATNIDLNAWSTDNGSNASINPVSLSPTPGEKIVDQGALAQYDQDNYLQYDSFDFHGEYQGNHAQELTPIPDPAGTVSLPGNFPVLGNVFTLEVQVYSAAHDNLSHRTIIGDDASPSGREKDRPPTITFNKVNGVNQVRYGFGVGPDQKGKRRIVESVVTDNQWYHVAFTFDGTTTKLYV</sequence>
<organism evidence="1">
    <name type="scientific">marine metagenome</name>
    <dbReference type="NCBI Taxonomy" id="408172"/>
    <lineage>
        <taxon>unclassified sequences</taxon>
        <taxon>metagenomes</taxon>
        <taxon>ecological metagenomes</taxon>
    </lineage>
</organism>
<dbReference type="InterPro" id="IPR013320">
    <property type="entry name" value="ConA-like_dom_sf"/>
</dbReference>
<dbReference type="AlphaFoldDB" id="A0A382P2Y0"/>
<reference evidence="1" key="1">
    <citation type="submission" date="2018-05" db="EMBL/GenBank/DDBJ databases">
        <authorList>
            <person name="Lanie J.A."/>
            <person name="Ng W.-L."/>
            <person name="Kazmierczak K.M."/>
            <person name="Andrzejewski T.M."/>
            <person name="Davidsen T.M."/>
            <person name="Wayne K.J."/>
            <person name="Tettelin H."/>
            <person name="Glass J.I."/>
            <person name="Rusch D."/>
            <person name="Podicherti R."/>
            <person name="Tsui H.-C.T."/>
            <person name="Winkler M.E."/>
        </authorList>
    </citation>
    <scope>NUCLEOTIDE SEQUENCE</scope>
</reference>
<name>A0A382P2Y0_9ZZZZ</name>
<dbReference type="SUPFAM" id="SSF49899">
    <property type="entry name" value="Concanavalin A-like lectins/glucanases"/>
    <property type="match status" value="1"/>
</dbReference>
<gene>
    <name evidence="1" type="ORF">METZ01_LOCUS319146</name>
</gene>
<proteinExistence type="predicted"/>
<dbReference type="EMBL" id="UINC01103708">
    <property type="protein sequence ID" value="SVC66292.1"/>
    <property type="molecule type" value="Genomic_DNA"/>
</dbReference>
<feature type="non-terminal residue" evidence="1">
    <location>
        <position position="205"/>
    </location>
</feature>
<dbReference type="Pfam" id="PF13385">
    <property type="entry name" value="Laminin_G_3"/>
    <property type="match status" value="1"/>
</dbReference>
<protein>
    <submittedName>
        <fullName evidence="1">Uncharacterized protein</fullName>
    </submittedName>
</protein>
<accession>A0A382P2Y0</accession>
<dbReference type="Gene3D" id="2.60.120.200">
    <property type="match status" value="1"/>
</dbReference>